<feature type="signal peptide" evidence="2">
    <location>
        <begin position="1"/>
        <end position="19"/>
    </location>
</feature>
<keyword evidence="4" id="KW-1185">Reference proteome</keyword>
<comment type="caution">
    <text evidence="3">The sequence shown here is derived from an EMBL/GenBank/DDBJ whole genome shotgun (WGS) entry which is preliminary data.</text>
</comment>
<keyword evidence="2" id="KW-0732">Signal</keyword>
<gene>
    <name evidence="3" type="ORF">CC78DRAFT_619001</name>
</gene>
<feature type="region of interest" description="Disordered" evidence="1">
    <location>
        <begin position="155"/>
        <end position="176"/>
    </location>
</feature>
<protein>
    <submittedName>
        <fullName evidence="3">Uncharacterized protein</fullName>
    </submittedName>
</protein>
<evidence type="ECO:0000256" key="1">
    <source>
        <dbReference type="SAM" id="MobiDB-lite"/>
    </source>
</evidence>
<evidence type="ECO:0000313" key="4">
    <source>
        <dbReference type="Proteomes" id="UP000800093"/>
    </source>
</evidence>
<dbReference type="Proteomes" id="UP000800093">
    <property type="component" value="Unassembled WGS sequence"/>
</dbReference>
<organism evidence="3 4">
    <name type="scientific">Lojkania enalia</name>
    <dbReference type="NCBI Taxonomy" id="147567"/>
    <lineage>
        <taxon>Eukaryota</taxon>
        <taxon>Fungi</taxon>
        <taxon>Dikarya</taxon>
        <taxon>Ascomycota</taxon>
        <taxon>Pezizomycotina</taxon>
        <taxon>Dothideomycetes</taxon>
        <taxon>Pleosporomycetidae</taxon>
        <taxon>Pleosporales</taxon>
        <taxon>Pleosporales incertae sedis</taxon>
        <taxon>Lojkania</taxon>
    </lineage>
</organism>
<dbReference type="AlphaFoldDB" id="A0A9P4K4C6"/>
<reference evidence="4" key="1">
    <citation type="journal article" date="2020" name="Stud. Mycol.">
        <title>101 Dothideomycetes genomes: A test case for predicting lifestyles and emergence of pathogens.</title>
        <authorList>
            <person name="Haridas S."/>
            <person name="Albert R."/>
            <person name="Binder M."/>
            <person name="Bloem J."/>
            <person name="LaButti K."/>
            <person name="Salamov A."/>
            <person name="Andreopoulos B."/>
            <person name="Baker S."/>
            <person name="Barry K."/>
            <person name="Bills G."/>
            <person name="Bluhm B."/>
            <person name="Cannon C."/>
            <person name="Castanera R."/>
            <person name="Culley D."/>
            <person name="Daum C."/>
            <person name="Ezra D."/>
            <person name="Gonzalez J."/>
            <person name="Henrissat B."/>
            <person name="Kuo A."/>
            <person name="Liang C."/>
            <person name="Lipzen A."/>
            <person name="Lutzoni F."/>
            <person name="Magnuson J."/>
            <person name="Mondo S."/>
            <person name="Nolan M."/>
            <person name="Ohm R."/>
            <person name="Pangilinan J."/>
            <person name="Park H.-J."/>
            <person name="Ramirez L."/>
            <person name="Alfaro M."/>
            <person name="Sun H."/>
            <person name="Tritt A."/>
            <person name="Yoshinaga Y."/>
            <person name="Zwiers L.-H."/>
            <person name="Turgeon B."/>
            <person name="Goodwin S."/>
            <person name="Spatafora J."/>
            <person name="Crous P."/>
            <person name="Grigoriev I."/>
        </authorList>
    </citation>
    <scope>NUCLEOTIDE SEQUENCE [LARGE SCALE GENOMIC DNA]</scope>
    <source>
        <strain evidence="4">CBS 304.66</strain>
    </source>
</reference>
<dbReference type="OrthoDB" id="5140717at2759"/>
<evidence type="ECO:0000256" key="2">
    <source>
        <dbReference type="SAM" id="SignalP"/>
    </source>
</evidence>
<dbReference type="EMBL" id="ML986648">
    <property type="protein sequence ID" value="KAF2261893.1"/>
    <property type="molecule type" value="Genomic_DNA"/>
</dbReference>
<accession>A0A9P4K4C6</accession>
<name>A0A9P4K4C6_9PLEO</name>
<feature type="chain" id="PRO_5040493632" evidence="2">
    <location>
        <begin position="20"/>
        <end position="285"/>
    </location>
</feature>
<sequence>MIPSISIISLLTILAGGYAELAPTPTPPPIIARTVYTPTEYWDYATTSIPMDDHFIGVIKVSDRDELWSLSCINAPLTVSAGYAGCGLDDLYTRCLGSTAYGADGDNIRCKSGYRCISHSIYEDFTAYNASSYTPFLGCGLSTATMDIIRTPSLTSTQSLSSPLPTETTARETTSTRSVGSRDIFVGAPEQKCAVDHAGQAAFPSREGTLVAPLYGLAKSFNRSFYTISGGPLIMTPAALMSCKSSPLQPAVLEMSAFSSWTQLRRLCMRDASTAAGCLQPLVQC</sequence>
<evidence type="ECO:0000313" key="3">
    <source>
        <dbReference type="EMBL" id="KAF2261893.1"/>
    </source>
</evidence>
<proteinExistence type="predicted"/>